<dbReference type="SUPFAM" id="SSF101852">
    <property type="entry name" value="Bacterial fluorinating enzyme, C-terminal domain"/>
    <property type="match status" value="1"/>
</dbReference>
<feature type="domain" description="S-adenosyl-l-methionine hydroxide adenosyltransferase C-terminal" evidence="3">
    <location>
        <begin position="66"/>
        <end position="155"/>
    </location>
</feature>
<dbReference type="PANTHER" id="PTHR35092">
    <property type="entry name" value="CHLORINASE MJ1651"/>
    <property type="match status" value="1"/>
</dbReference>
<evidence type="ECO:0000256" key="2">
    <source>
        <dbReference type="ARBA" id="ARBA00024035"/>
    </source>
</evidence>
<dbReference type="Gene3D" id="3.40.50.10790">
    <property type="entry name" value="S-adenosyl-l-methionine hydroxide adenosyltransferase, N-terminal"/>
    <property type="match status" value="1"/>
</dbReference>
<organism evidence="4">
    <name type="scientific">marine sediment metagenome</name>
    <dbReference type="NCBI Taxonomy" id="412755"/>
    <lineage>
        <taxon>unclassified sequences</taxon>
        <taxon>metagenomes</taxon>
        <taxon>ecological metagenomes</taxon>
    </lineage>
</organism>
<name>X1G505_9ZZZZ</name>
<accession>X1G505</accession>
<dbReference type="InterPro" id="IPR046470">
    <property type="entry name" value="SAM_HAT_C"/>
</dbReference>
<comment type="caution">
    <text evidence="4">The sequence shown here is derived from an EMBL/GenBank/DDBJ whole genome shotgun (WGS) entry which is preliminary data.</text>
</comment>
<keyword evidence="1" id="KW-0949">S-adenosyl-L-methionine</keyword>
<evidence type="ECO:0000259" key="3">
    <source>
        <dbReference type="Pfam" id="PF20257"/>
    </source>
</evidence>
<feature type="non-terminal residue" evidence="4">
    <location>
        <position position="1"/>
    </location>
</feature>
<dbReference type="InterPro" id="IPR002747">
    <property type="entry name" value="SAM_OH_AdoTrfase"/>
</dbReference>
<dbReference type="InterPro" id="IPR023227">
    <property type="entry name" value="SAM_OH_AdoTrfase_C_sf"/>
</dbReference>
<dbReference type="Gene3D" id="2.40.30.90">
    <property type="entry name" value="Bacterial fluorinating enzyme like"/>
    <property type="match status" value="1"/>
</dbReference>
<dbReference type="SUPFAM" id="SSF102522">
    <property type="entry name" value="Bacterial fluorinating enzyme, N-terminal domain"/>
    <property type="match status" value="1"/>
</dbReference>
<dbReference type="EMBL" id="BARU01012334">
    <property type="protein sequence ID" value="GAH39915.1"/>
    <property type="molecule type" value="Genomic_DNA"/>
</dbReference>
<comment type="similarity">
    <text evidence="2">Belongs to the SAM hydrolase / SAM-dependent halogenase family.</text>
</comment>
<dbReference type="AlphaFoldDB" id="X1G505"/>
<sequence>VENQKYFFKPISKIFHGRDIMAPVGAYITKNVPLNNFGPSFNPSKFVKYPLKYEISPKNKKITCVIQYIDTFGNLTTNMSLQENRITETSIILEHGKEIVMLYKNQEYRGKFTSHFESVPPKSILFVKGSSGYLEVSINLGNAAKKVGIESGDEISFSF</sequence>
<dbReference type="Pfam" id="PF20257">
    <property type="entry name" value="SAM_HAT_C"/>
    <property type="match status" value="1"/>
</dbReference>
<dbReference type="InterPro" id="IPR023228">
    <property type="entry name" value="SAM_OH_AdoTrfase_N_sf"/>
</dbReference>
<reference evidence="4" key="1">
    <citation type="journal article" date="2014" name="Front. Microbiol.">
        <title>High frequency of phylogenetically diverse reductive dehalogenase-homologous genes in deep subseafloor sedimentary metagenomes.</title>
        <authorList>
            <person name="Kawai M."/>
            <person name="Futagami T."/>
            <person name="Toyoda A."/>
            <person name="Takaki Y."/>
            <person name="Nishi S."/>
            <person name="Hori S."/>
            <person name="Arai W."/>
            <person name="Tsubouchi T."/>
            <person name="Morono Y."/>
            <person name="Uchiyama I."/>
            <person name="Ito T."/>
            <person name="Fujiyama A."/>
            <person name="Inagaki F."/>
            <person name="Takami H."/>
        </authorList>
    </citation>
    <scope>NUCLEOTIDE SEQUENCE</scope>
    <source>
        <strain evidence="4">Expedition CK06-06</strain>
    </source>
</reference>
<evidence type="ECO:0000313" key="4">
    <source>
        <dbReference type="EMBL" id="GAH39915.1"/>
    </source>
</evidence>
<dbReference type="PANTHER" id="PTHR35092:SF1">
    <property type="entry name" value="CHLORINASE MJ1651"/>
    <property type="match status" value="1"/>
</dbReference>
<protein>
    <recommendedName>
        <fullName evidence="3">S-adenosyl-l-methionine hydroxide adenosyltransferase C-terminal domain-containing protein</fullName>
    </recommendedName>
</protein>
<evidence type="ECO:0000256" key="1">
    <source>
        <dbReference type="ARBA" id="ARBA00022691"/>
    </source>
</evidence>
<gene>
    <name evidence="4" type="ORF">S03H2_22796</name>
</gene>
<proteinExistence type="inferred from homology"/>